<organism evidence="2 4">
    <name type="scientific">Chromobacterium sphagni</name>
    <dbReference type="NCBI Taxonomy" id="1903179"/>
    <lineage>
        <taxon>Bacteria</taxon>
        <taxon>Pseudomonadati</taxon>
        <taxon>Pseudomonadota</taxon>
        <taxon>Betaproteobacteria</taxon>
        <taxon>Neisseriales</taxon>
        <taxon>Chromobacteriaceae</taxon>
        <taxon>Chromobacterium</taxon>
    </lineage>
</organism>
<dbReference type="Proteomes" id="UP000180088">
    <property type="component" value="Unassembled WGS sequence"/>
</dbReference>
<evidence type="ECO:0000256" key="1">
    <source>
        <dbReference type="SAM" id="SignalP"/>
    </source>
</evidence>
<feature type="chain" id="PRO_5010254941" description="Lipoprotein" evidence="1">
    <location>
        <begin position="24"/>
        <end position="124"/>
    </location>
</feature>
<name>A0A1S1WXU4_9NEIS</name>
<evidence type="ECO:0000313" key="3">
    <source>
        <dbReference type="EMBL" id="OHX21799.1"/>
    </source>
</evidence>
<dbReference type="EMBL" id="MKCS01000001">
    <property type="protein sequence ID" value="OHX12117.1"/>
    <property type="molecule type" value="Genomic_DNA"/>
</dbReference>
<protein>
    <recommendedName>
        <fullName evidence="6">Lipoprotein</fullName>
    </recommendedName>
</protein>
<evidence type="ECO:0000313" key="4">
    <source>
        <dbReference type="Proteomes" id="UP000180088"/>
    </source>
</evidence>
<dbReference type="Proteomes" id="UP000180280">
    <property type="component" value="Unassembled WGS sequence"/>
</dbReference>
<evidence type="ECO:0000313" key="5">
    <source>
        <dbReference type="Proteomes" id="UP000180280"/>
    </source>
</evidence>
<dbReference type="EMBL" id="MKCT01000001">
    <property type="protein sequence ID" value="OHX21799.1"/>
    <property type="molecule type" value="Genomic_DNA"/>
</dbReference>
<keyword evidence="1" id="KW-0732">Signal</keyword>
<comment type="caution">
    <text evidence="2">The sequence shown here is derived from an EMBL/GenBank/DDBJ whole genome shotgun (WGS) entry which is preliminary data.</text>
</comment>
<dbReference type="STRING" id="1903179.BI347_00370"/>
<dbReference type="RefSeq" id="WP_071111752.1">
    <property type="nucleotide sequence ID" value="NZ_MKCS01000001.1"/>
</dbReference>
<evidence type="ECO:0000313" key="2">
    <source>
        <dbReference type="EMBL" id="OHX12117.1"/>
    </source>
</evidence>
<evidence type="ECO:0008006" key="6">
    <source>
        <dbReference type="Google" id="ProtNLM"/>
    </source>
</evidence>
<keyword evidence="5" id="KW-1185">Reference proteome</keyword>
<reference evidence="4 5" key="1">
    <citation type="submission" date="2016-09" db="EMBL/GenBank/DDBJ databases">
        <title>Chromobacterium muskegensis sp. nov., an insecticidal bacterium isolated from Sphagnum bogs.</title>
        <authorList>
            <person name="Sparks M.E."/>
            <person name="Blackburn M.B."/>
            <person name="Gundersen-Rindal D.E."/>
            <person name="Mitchell A."/>
            <person name="Farrar R."/>
            <person name="Kuhar D."/>
        </authorList>
    </citation>
    <scope>NUCLEOTIDE SEQUENCE [LARGE SCALE GENOMIC DNA]</scope>
    <source>
        <strain evidence="3 5">14B-1</strain>
        <strain evidence="2 4">37-2</strain>
    </source>
</reference>
<sequence>MKTNRTTRLAAFCLLAASQLACAGKAVAVREDGETPITLRGTVIGPISSGSKADGTFFKAYHLKLGRAMTFDDGADCSEQSKASLALNQEDMGRYKGKIITVKAKVFCQTNRTGTYHLSGIVVQ</sequence>
<dbReference type="AlphaFoldDB" id="A0A1S1WXU4"/>
<proteinExistence type="predicted"/>
<feature type="signal peptide" evidence="1">
    <location>
        <begin position="1"/>
        <end position="23"/>
    </location>
</feature>
<dbReference type="OrthoDB" id="8592584at2"/>
<gene>
    <name evidence="3" type="ORF">BI344_04645</name>
    <name evidence="2" type="ORF">BI347_00370</name>
</gene>
<accession>A0A1S1WXU4</accession>